<evidence type="ECO:0000313" key="1">
    <source>
        <dbReference type="EMBL" id="PZF76923.1"/>
    </source>
</evidence>
<proteinExistence type="predicted"/>
<organism evidence="1 2">
    <name type="scientific">Aestuariivirga litoralis</name>
    <dbReference type="NCBI Taxonomy" id="2650924"/>
    <lineage>
        <taxon>Bacteria</taxon>
        <taxon>Pseudomonadati</taxon>
        <taxon>Pseudomonadota</taxon>
        <taxon>Alphaproteobacteria</taxon>
        <taxon>Hyphomicrobiales</taxon>
        <taxon>Aestuariivirgaceae</taxon>
        <taxon>Aestuariivirga</taxon>
    </lineage>
</organism>
<dbReference type="AlphaFoldDB" id="A0A2W2C9S5"/>
<name>A0A2W2C9S5_9HYPH</name>
<gene>
    <name evidence="1" type="ORF">DK847_10720</name>
</gene>
<accession>A0A2W2C9S5</accession>
<dbReference type="Proteomes" id="UP000248795">
    <property type="component" value="Unassembled WGS sequence"/>
</dbReference>
<reference evidence="2" key="1">
    <citation type="submission" date="2018-06" db="EMBL/GenBank/DDBJ databases">
        <title>Aestuariibacter litoralis strain KCTC 52945T.</title>
        <authorList>
            <person name="Li X."/>
            <person name="Salam N."/>
            <person name="Li J.-L."/>
            <person name="Chen Y.-M."/>
            <person name="Yang Z.-W."/>
            <person name="Zhang L.-Y."/>
            <person name="Han M.-X."/>
            <person name="Xiao M."/>
            <person name="Li W.-J."/>
        </authorList>
    </citation>
    <scope>NUCLEOTIDE SEQUENCE [LARGE SCALE GENOMIC DNA]</scope>
    <source>
        <strain evidence="2">KCTC 52945</strain>
    </source>
</reference>
<dbReference type="PIRSF" id="PIRSF030820">
    <property type="entry name" value="UCP030820"/>
    <property type="match status" value="1"/>
</dbReference>
<dbReference type="EMBL" id="QKVK01000004">
    <property type="protein sequence ID" value="PZF76923.1"/>
    <property type="molecule type" value="Genomic_DNA"/>
</dbReference>
<comment type="caution">
    <text evidence="1">The sequence shown here is derived from an EMBL/GenBank/DDBJ whole genome shotgun (WGS) entry which is preliminary data.</text>
</comment>
<dbReference type="InterPro" id="IPR008318">
    <property type="entry name" value="UCP030820"/>
</dbReference>
<evidence type="ECO:0008006" key="3">
    <source>
        <dbReference type="Google" id="ProtNLM"/>
    </source>
</evidence>
<keyword evidence="2" id="KW-1185">Reference proteome</keyword>
<dbReference type="RefSeq" id="WP_111198491.1">
    <property type="nucleotide sequence ID" value="NZ_QKVK01000004.1"/>
</dbReference>
<protein>
    <recommendedName>
        <fullName evidence="3">Oxidoreductase</fullName>
    </recommendedName>
</protein>
<evidence type="ECO:0000313" key="2">
    <source>
        <dbReference type="Proteomes" id="UP000248795"/>
    </source>
</evidence>
<dbReference type="Pfam" id="PF06073">
    <property type="entry name" value="DUF934"/>
    <property type="match status" value="1"/>
</dbReference>
<sequence length="176" mass="19749">MPLLKNNVLVPDTWISVEADGELPPTGDVIVPFARLLKEWGELSARKSRLGLRLSNTDKPEALGTFLPGLSLIVLPFPAFNDGRAYSIARALREMGYRGELRATGNVLPDQLQFMLQVGFDAFEIGDRFPLETWAKASRQMSLAYQRGLFRRGAEAEIWTERHTDAEPWLEQPHAG</sequence>